<feature type="binding site" evidence="13">
    <location>
        <position position="270"/>
    </location>
    <ligand>
        <name>Mg(2+)</name>
        <dbReference type="ChEBI" id="CHEBI:18420"/>
    </ligand>
</feature>
<accession>A0A158GPL9</accession>
<dbReference type="InterPro" id="IPR005959">
    <property type="entry name" value="Fumarylacetoacetase"/>
</dbReference>
<evidence type="ECO:0000256" key="13">
    <source>
        <dbReference type="PIRSR" id="PIRSR605959-3"/>
    </source>
</evidence>
<comment type="cofactor">
    <cofactor evidence="2 13">
        <name>Mg(2+)</name>
        <dbReference type="ChEBI" id="CHEBI:18420"/>
    </cofactor>
</comment>
<evidence type="ECO:0000313" key="16">
    <source>
        <dbReference type="EMBL" id="SAL34066.1"/>
    </source>
</evidence>
<name>A0A158GPL9_CABCO</name>
<evidence type="ECO:0000256" key="11">
    <source>
        <dbReference type="PIRSR" id="PIRSR605959-1"/>
    </source>
</evidence>
<evidence type="ECO:0000256" key="10">
    <source>
        <dbReference type="ARBA" id="ARBA00023232"/>
    </source>
</evidence>
<feature type="binding site" evidence="12">
    <location>
        <position position="143"/>
    </location>
    <ligand>
        <name>substrate</name>
    </ligand>
</feature>
<reference evidence="17" key="1">
    <citation type="submission" date="2016-01" db="EMBL/GenBank/DDBJ databases">
        <authorList>
            <person name="Peeters C."/>
        </authorList>
    </citation>
    <scope>NUCLEOTIDE SEQUENCE [LARGE SCALE GENOMIC DNA]</scope>
</reference>
<evidence type="ECO:0000256" key="1">
    <source>
        <dbReference type="ARBA" id="ARBA00001913"/>
    </source>
</evidence>
<evidence type="ECO:0000256" key="9">
    <source>
        <dbReference type="ARBA" id="ARBA00022878"/>
    </source>
</evidence>
<dbReference type="EMBL" id="FCNY02000005">
    <property type="protein sequence ID" value="SAL34066.1"/>
    <property type="molecule type" value="Genomic_DNA"/>
</dbReference>
<dbReference type="SUPFAM" id="SSF63433">
    <property type="entry name" value="Fumarylacetoacetate hydrolase, FAH, N-terminal domain"/>
    <property type="match status" value="1"/>
</dbReference>
<gene>
    <name evidence="16" type="ORF">AWB70_02311</name>
</gene>
<evidence type="ECO:0000313" key="17">
    <source>
        <dbReference type="Proteomes" id="UP000054740"/>
    </source>
</evidence>
<dbReference type="RefSeq" id="WP_053570178.1">
    <property type="nucleotide sequence ID" value="NZ_FCNY02000005.1"/>
</dbReference>
<proteinExistence type="predicted"/>
<dbReference type="Pfam" id="PF09298">
    <property type="entry name" value="FAA_hydrolase_N"/>
    <property type="match status" value="1"/>
</dbReference>
<dbReference type="PANTHER" id="PTHR43069:SF2">
    <property type="entry name" value="FUMARYLACETOACETASE"/>
    <property type="match status" value="1"/>
</dbReference>
<evidence type="ECO:0000259" key="15">
    <source>
        <dbReference type="Pfam" id="PF09298"/>
    </source>
</evidence>
<evidence type="ECO:0000256" key="8">
    <source>
        <dbReference type="ARBA" id="ARBA00022842"/>
    </source>
</evidence>
<feature type="active site" description="Proton acceptor" evidence="11">
    <location>
        <position position="148"/>
    </location>
</feature>
<keyword evidence="17" id="KW-1185">Reference proteome</keyword>
<dbReference type="GO" id="GO:0006572">
    <property type="term" value="P:L-tyrosine catabolic process"/>
    <property type="evidence" value="ECO:0007669"/>
    <property type="project" value="UniProtKB-KW"/>
</dbReference>
<evidence type="ECO:0000256" key="4">
    <source>
        <dbReference type="ARBA" id="ARBA00012094"/>
    </source>
</evidence>
<dbReference type="NCBIfam" id="TIGR01266">
    <property type="entry name" value="fum_ac_acetase"/>
    <property type="match status" value="1"/>
</dbReference>
<evidence type="ECO:0000256" key="2">
    <source>
        <dbReference type="ARBA" id="ARBA00001946"/>
    </source>
</evidence>
<dbReference type="InterPro" id="IPR011234">
    <property type="entry name" value="Fumarylacetoacetase-like_C"/>
</dbReference>
<keyword evidence="9" id="KW-0828">Tyrosine catabolism</keyword>
<feature type="binding site" evidence="13">
    <location>
        <position position="246"/>
    </location>
    <ligand>
        <name>Mg(2+)</name>
        <dbReference type="ChEBI" id="CHEBI:18420"/>
    </ligand>
</feature>
<keyword evidence="10" id="KW-0585">Phenylalanine catabolism</keyword>
<evidence type="ECO:0000256" key="5">
    <source>
        <dbReference type="ARBA" id="ARBA00022723"/>
    </source>
</evidence>
<dbReference type="Gene3D" id="2.30.30.230">
    <property type="entry name" value="Fumarylacetoacetase, N-terminal domain"/>
    <property type="match status" value="1"/>
</dbReference>
<protein>
    <recommendedName>
        <fullName evidence="4">fumarylacetoacetase</fullName>
        <ecNumber evidence="4">3.7.1.2</ecNumber>
    </recommendedName>
</protein>
<keyword evidence="7 13" id="KW-0106">Calcium</keyword>
<keyword evidence="8 13" id="KW-0460">Magnesium</keyword>
<dbReference type="Gene3D" id="3.90.850.10">
    <property type="entry name" value="Fumarylacetoacetase-like, C-terminal domain"/>
    <property type="match status" value="1"/>
</dbReference>
<dbReference type="Proteomes" id="UP000054740">
    <property type="component" value="Unassembled WGS sequence"/>
</dbReference>
<dbReference type="InterPro" id="IPR015377">
    <property type="entry name" value="Fumarylacetoacetase_N"/>
</dbReference>
<dbReference type="GO" id="GO:1902000">
    <property type="term" value="P:homogentisate catabolic process"/>
    <property type="evidence" value="ECO:0007669"/>
    <property type="project" value="TreeGrafter"/>
</dbReference>
<organism evidence="16 17">
    <name type="scientific">Caballeronia cordobensis</name>
    <name type="common">Burkholderia cordobensis</name>
    <dbReference type="NCBI Taxonomy" id="1353886"/>
    <lineage>
        <taxon>Bacteria</taxon>
        <taxon>Pseudomonadati</taxon>
        <taxon>Pseudomonadota</taxon>
        <taxon>Betaproteobacteria</taxon>
        <taxon>Burkholderiales</taxon>
        <taxon>Burkholderiaceae</taxon>
        <taxon>Caballeronia</taxon>
    </lineage>
</organism>
<evidence type="ECO:0000259" key="14">
    <source>
        <dbReference type="Pfam" id="PF01557"/>
    </source>
</evidence>
<evidence type="ECO:0000256" key="6">
    <source>
        <dbReference type="ARBA" id="ARBA00022801"/>
    </source>
</evidence>
<evidence type="ECO:0000256" key="3">
    <source>
        <dbReference type="ARBA" id="ARBA00004782"/>
    </source>
</evidence>
<dbReference type="UniPathway" id="UPA00139">
    <property type="reaction ID" value="UER00341"/>
</dbReference>
<dbReference type="SUPFAM" id="SSF56529">
    <property type="entry name" value="FAH"/>
    <property type="match status" value="1"/>
</dbReference>
<feature type="binding site" evidence="12">
    <location>
        <position position="372"/>
    </location>
    <ligand>
        <name>substrate</name>
    </ligand>
</feature>
<dbReference type="Pfam" id="PF01557">
    <property type="entry name" value="FAA_hydrolase"/>
    <property type="match status" value="1"/>
</dbReference>
<evidence type="ECO:0000256" key="7">
    <source>
        <dbReference type="ARBA" id="ARBA00022837"/>
    </source>
</evidence>
<dbReference type="InterPro" id="IPR036462">
    <property type="entry name" value="Fumarylacetoacetase_N_sf"/>
</dbReference>
<feature type="binding site" evidence="13">
    <location>
        <position position="266"/>
    </location>
    <ligand>
        <name>Mg(2+)</name>
        <dbReference type="ChEBI" id="CHEBI:18420"/>
    </ligand>
</feature>
<feature type="domain" description="Fumarylacetoacetase-like C-terminal" evidence="14">
    <location>
        <begin position="147"/>
        <end position="435"/>
    </location>
</feature>
<feature type="binding site" evidence="12">
    <location>
        <position position="253"/>
    </location>
    <ligand>
        <name>substrate</name>
    </ligand>
</feature>
<comment type="pathway">
    <text evidence="3">Amino-acid degradation; L-phenylalanine degradation; acetoacetate and fumarate from L-phenylalanine: step 6/6.</text>
</comment>
<feature type="binding site" evidence="13">
    <location>
        <position position="246"/>
    </location>
    <ligand>
        <name>Ca(2+)</name>
        <dbReference type="ChEBI" id="CHEBI:29108"/>
    </ligand>
</feature>
<dbReference type="EC" id="3.7.1.2" evidence="4"/>
<keyword evidence="5 13" id="KW-0479">Metal-binding</keyword>
<feature type="binding site" evidence="13">
    <location>
        <position position="214"/>
    </location>
    <ligand>
        <name>Ca(2+)</name>
        <dbReference type="ChEBI" id="CHEBI:29108"/>
    </ligand>
</feature>
<sequence>MLRTLNQTHDPAARSWVESANMPDGDFPIQNLPFSIFRRKNTDEAFRGGVAIGDQVVDLGAWASQGRLSGVADEAARACAQPVLNAFFSLGPAAWGALRHALFAALHERAFPSDSNVLRDCLVPMSEVEHGLPAQIGDYTDFYTSIHHATNISRLLGLSGVSANFRSIPIAYHGRVSSLGLSGQRFVRPKGQIVPPGAQAPVFSPSLKLDYELELGIYIGQGNAPGEPIELEHADSHVFGLCLLNDWSARDIQSWEMQPLGPFLAKNFATTLSPWIVTMEALAPFRLALPRPPEDCEPLAYLHSERNSREGALDIQLEVWLETARHRAGNLPASQLSRTSFRHQYWSVAQMVAHHTVGGCNLRAGDLLGSGTVSGPEKAEAGALMELAGNASEPVTLDTGEQRSYVEDGDAVILRGYCRKTGFARIGFGECRGEVLPASAAR</sequence>
<feature type="binding site" evidence="13">
    <location>
        <position position="212"/>
    </location>
    <ligand>
        <name>Ca(2+)</name>
        <dbReference type="ChEBI" id="CHEBI:29108"/>
    </ligand>
</feature>
<dbReference type="PANTHER" id="PTHR43069">
    <property type="entry name" value="FUMARYLACETOACETASE"/>
    <property type="match status" value="1"/>
</dbReference>
<dbReference type="InterPro" id="IPR036663">
    <property type="entry name" value="Fumarylacetoacetase_C_sf"/>
</dbReference>
<dbReference type="GO" id="GO:0004334">
    <property type="term" value="F:fumarylacetoacetase activity"/>
    <property type="evidence" value="ECO:0007669"/>
    <property type="project" value="UniProtKB-EC"/>
</dbReference>
<comment type="cofactor">
    <cofactor evidence="1 13">
        <name>Ca(2+)</name>
        <dbReference type="ChEBI" id="CHEBI:29108"/>
    </cofactor>
</comment>
<dbReference type="AlphaFoldDB" id="A0A158GPL9"/>
<keyword evidence="6 16" id="KW-0378">Hydrolase</keyword>
<evidence type="ECO:0000256" key="12">
    <source>
        <dbReference type="PIRSR" id="PIRSR605959-2"/>
    </source>
</evidence>
<feature type="domain" description="Fumarylacetoacetase N-terminal" evidence="15">
    <location>
        <begin position="30"/>
        <end position="133"/>
    </location>
</feature>
<dbReference type="GO" id="GO:0046872">
    <property type="term" value="F:metal ion binding"/>
    <property type="evidence" value="ECO:0007669"/>
    <property type="project" value="UniProtKB-KW"/>
</dbReference>
<dbReference type="GO" id="GO:0006559">
    <property type="term" value="P:L-phenylalanine catabolic process"/>
    <property type="evidence" value="ECO:0007669"/>
    <property type="project" value="UniProtKB-UniPathway"/>
</dbReference>
<feature type="binding site" evidence="13">
    <location>
        <position position="141"/>
    </location>
    <ligand>
        <name>Ca(2+)</name>
        <dbReference type="ChEBI" id="CHEBI:29108"/>
    </ligand>
</feature>